<organism evidence="2 3">
    <name type="scientific">Goekera deserti</name>
    <dbReference type="NCBI Taxonomy" id="2497753"/>
    <lineage>
        <taxon>Bacteria</taxon>
        <taxon>Bacillati</taxon>
        <taxon>Actinomycetota</taxon>
        <taxon>Actinomycetes</taxon>
        <taxon>Geodermatophilales</taxon>
        <taxon>Geodermatophilaceae</taxon>
        <taxon>Goekera</taxon>
    </lineage>
</organism>
<keyword evidence="3" id="KW-1185">Reference proteome</keyword>
<feature type="domain" description="PucR C-terminal helix-turn-helix" evidence="1">
    <location>
        <begin position="340"/>
        <end position="397"/>
    </location>
</feature>
<dbReference type="InterPro" id="IPR051448">
    <property type="entry name" value="CdaR-like_regulators"/>
</dbReference>
<protein>
    <submittedName>
        <fullName evidence="2">PucR family transcriptional regulator</fullName>
    </submittedName>
</protein>
<proteinExistence type="predicted"/>
<comment type="caution">
    <text evidence="2">The sequence shown here is derived from an EMBL/GenBank/DDBJ whole genome shotgun (WGS) entry which is preliminary data.</text>
</comment>
<evidence type="ECO:0000313" key="2">
    <source>
        <dbReference type="EMBL" id="NEL53838.1"/>
    </source>
</evidence>
<gene>
    <name evidence="2" type="ORF">G1H19_07480</name>
</gene>
<sequence>MSGSVARVSYTCLISEGARVRDDLQDLVDDVSRLLGAPATLEDADFTLLAFCAHVTGSDDAGPDEVAAGMDAVRTRSILTRRSSAATRRWFEDFGIASATGPLRTPADPAAGVLTRLCLPVRHDARTHGYLWLLDEGRTDVTDRTAPALRRAEELALEAGRLLADRGDRDADLGRALHECLTAPAPDRARRTLERALGAGAPLTLVALHPGPGRLPAGWSLPGAGAVSTVLPGAGDDGAEVVAVLVPLPRPADLRPAGALTAAALGGLPAGSTAGVAAARSGCGELAAQWREAGTAARVAAVVDRFSPVAHWTELGVWRQVAALPPPDAALDGLLADPLLAGTAEVYLDCAGSVQRAAAALCVHRQTLYYRLARVAQLTGLDLTDGEHRLLLHAGLKSARLARGLVPRPPGG</sequence>
<dbReference type="InterPro" id="IPR042070">
    <property type="entry name" value="PucR_C-HTH_sf"/>
</dbReference>
<dbReference type="Pfam" id="PF13556">
    <property type="entry name" value="HTH_30"/>
    <property type="match status" value="1"/>
</dbReference>
<dbReference type="InterPro" id="IPR025736">
    <property type="entry name" value="PucR_C-HTH_dom"/>
</dbReference>
<evidence type="ECO:0000259" key="1">
    <source>
        <dbReference type="Pfam" id="PF13556"/>
    </source>
</evidence>
<dbReference type="PANTHER" id="PTHR33744:SF17">
    <property type="entry name" value="CONSERVED PROTEIN"/>
    <property type="match status" value="1"/>
</dbReference>
<name>A0A7K3WBJ6_9ACTN</name>
<dbReference type="PANTHER" id="PTHR33744">
    <property type="entry name" value="CARBOHYDRATE DIACID REGULATOR"/>
    <property type="match status" value="1"/>
</dbReference>
<accession>A0A7K3WBJ6</accession>
<reference evidence="2 3" key="1">
    <citation type="submission" date="2020-02" db="EMBL/GenBank/DDBJ databases">
        <title>The whole genome sequence of CPCC 205119.</title>
        <authorList>
            <person name="Jiang Z."/>
        </authorList>
    </citation>
    <scope>NUCLEOTIDE SEQUENCE [LARGE SCALE GENOMIC DNA]</scope>
    <source>
        <strain evidence="2 3">CPCC 205119</strain>
    </source>
</reference>
<evidence type="ECO:0000313" key="3">
    <source>
        <dbReference type="Proteomes" id="UP000470470"/>
    </source>
</evidence>
<dbReference type="Gene3D" id="1.10.10.2840">
    <property type="entry name" value="PucR C-terminal helix-turn-helix domain"/>
    <property type="match status" value="1"/>
</dbReference>
<dbReference type="AlphaFoldDB" id="A0A7K3WBJ6"/>
<dbReference type="Proteomes" id="UP000470470">
    <property type="component" value="Unassembled WGS sequence"/>
</dbReference>
<dbReference type="EMBL" id="JAAGWK010000010">
    <property type="protein sequence ID" value="NEL53838.1"/>
    <property type="molecule type" value="Genomic_DNA"/>
</dbReference>